<dbReference type="Gene3D" id="3.40.605.10">
    <property type="entry name" value="Aldehyde Dehydrogenase, Chain A, domain 1"/>
    <property type="match status" value="1"/>
</dbReference>
<keyword evidence="3 8" id="KW-0560">Oxidoreductase</keyword>
<dbReference type="PIRSF" id="PIRSF000197">
    <property type="entry name" value="Bifunct_PutA"/>
    <property type="match status" value="1"/>
</dbReference>
<name>A0A939RTU4_9CELL</name>
<dbReference type="Gene3D" id="3.20.20.220">
    <property type="match status" value="1"/>
</dbReference>
<feature type="active site" evidence="6">
    <location>
        <position position="757"/>
    </location>
</feature>
<dbReference type="PANTHER" id="PTHR42862">
    <property type="entry name" value="DELTA-1-PYRROLINE-5-CARBOXYLATE DEHYDROGENASE 1, ISOFORM A-RELATED"/>
    <property type="match status" value="1"/>
</dbReference>
<evidence type="ECO:0000256" key="8">
    <source>
        <dbReference type="RuleBase" id="RU003345"/>
    </source>
</evidence>
<comment type="similarity">
    <text evidence="8">Belongs to the aldehyde dehydrogenase family.</text>
</comment>
<comment type="pathway">
    <text evidence="1">Amino-acid degradation; L-proline degradation into L-glutamate; L-glutamate from L-proline: step 2/2.</text>
</comment>
<evidence type="ECO:0000256" key="7">
    <source>
        <dbReference type="PROSITE-ProRule" id="PRU10007"/>
    </source>
</evidence>
<evidence type="ECO:0000313" key="12">
    <source>
        <dbReference type="Proteomes" id="UP000664209"/>
    </source>
</evidence>
<dbReference type="InterPro" id="IPR025703">
    <property type="entry name" value="Bifunct_PutA"/>
</dbReference>
<evidence type="ECO:0000256" key="3">
    <source>
        <dbReference type="ARBA" id="ARBA00023002"/>
    </source>
</evidence>
<dbReference type="GO" id="GO:0003842">
    <property type="term" value="F:L-glutamate gamma-semialdehyde dehydrogenase activity"/>
    <property type="evidence" value="ECO:0007669"/>
    <property type="project" value="UniProtKB-EC"/>
</dbReference>
<feature type="domain" description="Aldehyde dehydrogenase" evidence="9">
    <location>
        <begin position="525"/>
        <end position="936"/>
    </location>
</feature>
<comment type="catalytic activity">
    <reaction evidence="5">
        <text>L-glutamate 5-semialdehyde + NAD(+) + H2O = L-glutamate + NADH + 2 H(+)</text>
        <dbReference type="Rhea" id="RHEA:30235"/>
        <dbReference type="ChEBI" id="CHEBI:15377"/>
        <dbReference type="ChEBI" id="CHEBI:15378"/>
        <dbReference type="ChEBI" id="CHEBI:29985"/>
        <dbReference type="ChEBI" id="CHEBI:57540"/>
        <dbReference type="ChEBI" id="CHEBI:57945"/>
        <dbReference type="ChEBI" id="CHEBI:58066"/>
        <dbReference type="EC" id="1.2.1.88"/>
    </reaction>
</comment>
<dbReference type="GO" id="GO:0009898">
    <property type="term" value="C:cytoplasmic side of plasma membrane"/>
    <property type="evidence" value="ECO:0007669"/>
    <property type="project" value="TreeGrafter"/>
</dbReference>
<dbReference type="RefSeq" id="WP_208054149.1">
    <property type="nucleotide sequence ID" value="NZ_JAGEMK010000001.1"/>
</dbReference>
<dbReference type="InterPro" id="IPR016161">
    <property type="entry name" value="Ald_DH/histidinol_DH"/>
</dbReference>
<dbReference type="SUPFAM" id="SSF53720">
    <property type="entry name" value="ALDH-like"/>
    <property type="match status" value="1"/>
</dbReference>
<dbReference type="EC" id="1.2.1.88" evidence="2"/>
<dbReference type="GO" id="GO:0010133">
    <property type="term" value="P:L-proline catabolic process to L-glutamate"/>
    <property type="evidence" value="ECO:0007669"/>
    <property type="project" value="InterPro"/>
</dbReference>
<reference evidence="11" key="1">
    <citation type="submission" date="2021-03" db="EMBL/GenBank/DDBJ databases">
        <title>Actinotalea soli sp. nov., isolated from soil.</title>
        <authorList>
            <person name="Ping W."/>
            <person name="Zhang J."/>
        </authorList>
    </citation>
    <scope>NUCLEOTIDE SEQUENCE</scope>
    <source>
        <strain evidence="11">BY-33</strain>
    </source>
</reference>
<dbReference type="InterPro" id="IPR016163">
    <property type="entry name" value="Ald_DH_C"/>
</dbReference>
<protein>
    <recommendedName>
        <fullName evidence="2">L-glutamate gamma-semialdehyde dehydrogenase</fullName>
        <ecNumber evidence="2">1.2.1.88</ecNumber>
    </recommendedName>
</protein>
<evidence type="ECO:0000313" key="11">
    <source>
        <dbReference type="EMBL" id="MBO1750505.1"/>
    </source>
</evidence>
<dbReference type="PROSITE" id="PS00687">
    <property type="entry name" value="ALDEHYDE_DEHYDR_GLU"/>
    <property type="match status" value="1"/>
</dbReference>
<dbReference type="SUPFAM" id="SSF51730">
    <property type="entry name" value="FAD-linked oxidoreductase"/>
    <property type="match status" value="1"/>
</dbReference>
<keyword evidence="4" id="KW-0520">NAD</keyword>
<feature type="active site" evidence="6 7">
    <location>
        <position position="723"/>
    </location>
</feature>
<dbReference type="InterPro" id="IPR029041">
    <property type="entry name" value="FAD-linked_oxidoreductase-like"/>
</dbReference>
<dbReference type="GO" id="GO:0004657">
    <property type="term" value="F:proline dehydrogenase activity"/>
    <property type="evidence" value="ECO:0007669"/>
    <property type="project" value="InterPro"/>
</dbReference>
<dbReference type="AlphaFoldDB" id="A0A939RTU4"/>
<dbReference type="PANTHER" id="PTHR42862:SF1">
    <property type="entry name" value="DELTA-1-PYRROLINE-5-CARBOXYLATE DEHYDROGENASE 2, ISOFORM A-RELATED"/>
    <property type="match status" value="1"/>
</dbReference>
<gene>
    <name evidence="11" type="ORF">J4G33_01675</name>
</gene>
<evidence type="ECO:0000259" key="9">
    <source>
        <dbReference type="Pfam" id="PF00171"/>
    </source>
</evidence>
<evidence type="ECO:0000256" key="4">
    <source>
        <dbReference type="ARBA" id="ARBA00023027"/>
    </source>
</evidence>
<dbReference type="InterPro" id="IPR015590">
    <property type="entry name" value="Aldehyde_DH_dom"/>
</dbReference>
<feature type="domain" description="Proline dehydrogenase" evidence="10">
    <location>
        <begin position="145"/>
        <end position="434"/>
    </location>
</feature>
<dbReference type="InterPro" id="IPR002872">
    <property type="entry name" value="Proline_DH_dom"/>
</dbReference>
<evidence type="ECO:0000256" key="2">
    <source>
        <dbReference type="ARBA" id="ARBA00012884"/>
    </source>
</evidence>
<dbReference type="PROSITE" id="PS00070">
    <property type="entry name" value="ALDEHYDE_DEHYDR_CYS"/>
    <property type="match status" value="1"/>
</dbReference>
<accession>A0A939RTU4</accession>
<evidence type="ECO:0000259" key="10">
    <source>
        <dbReference type="Pfam" id="PF01619"/>
    </source>
</evidence>
<dbReference type="InterPro" id="IPR029510">
    <property type="entry name" value="Ald_DH_CS_GLU"/>
</dbReference>
<dbReference type="InterPro" id="IPR016162">
    <property type="entry name" value="Ald_DH_N"/>
</dbReference>
<sequence length="1157" mass="122932">MTQPPAAPVPPSTSAGVDAVDPALAEEAVALVQRWLREAAQHPVDPSAAHLAAALKDPRGLPFVVGFVDGVIRPEDERVAAGTLRDLSRAAPAFLPWPLRAALRLGGTVAPVLPDVVVPVARKVLRRMVGHLIIDASDRRLGPAIAHVRREDVRLNINLLGEAVLGRREAARRLAGTERLLARQDVDYVSIKVSSTVAPHAAWAFEESVEEIVEHLTPLFERAAASPTPKFINLDMEEYKDLDLTVAVFTRLLDRQALLDLEAGIVLQAYLPDALAAMIHLQGWAAARRARGGSGVKVRLVKGANLPMEQVEATVHGWPLATWHSKLETDVNYKRVLDWALTPERVANVRLGVAGHNLFDVAYAWLLAGRRGVRDGIEFEMLLGMAQGQAEAVRQEVGGLLLYTPVVAPAEFDVAIAYLIRRLEEGASTENFMSAVFDLDRDPGLFARERDRFLASLAALDGSVPPAHRVGDRYAASPVPSPGAFVNTPDTDPSVAQNRTWVRALLERVPTSTLGIATIDGARISDPALLDETVRGTQEAGRAWGSRPAAERAAILHRAGQALEAHRPRLLEVMAAETGKTVDQGDPEVSEAIDFAYYYAELARGLEQVDGARFVPAALTLVTPPWNFPVAIPAGSTLASLAAGSAVVLKPAGEAERCGAVLAEILWEAGVPREALRLVQVDEGTLGASLVAHPAIDRVVLTGAYETAELFRSFRPDLPLLAETSGKNTLIVTPSADLDLAVKDVVQSAFGHAGQKCSAASLVVLVGSVATSRRFRDQLVDAASSLVVGYPDDPRTQMGPVITAASGKLLSGLTELDPGERWALEPRRLDDTDRLWSPGIRTGVVPGSRTHRTEYFGPVLGVMTAATLEEAVAIANDVDYGLTAGLHSLDRTEIATWLETIQAGNLYVNRGITGAIVQRQPFGGWKRSAVGPGTKAGGPSYLFGLGSWTSAPAHHGVPPRHPAVVGVLAAARSALTADEALRLERAVSSDAAAWTTDLAPQDPTALGCEQNILRHLPVPDPVHVRLAAPGTVADLVRVVAAGLLVGARVVVSSEAPLPEVVRTSVAAAGVPSHVEDEAAWTARVGRLDGGRVRLVGGQAGGLTTALGGRPDVAVWDHPVTEAGRVELLPFLREQAVSITAHRFGTPHPLTAGLIPLA</sequence>
<dbReference type="Gene3D" id="3.40.309.10">
    <property type="entry name" value="Aldehyde Dehydrogenase, Chain A, domain 2"/>
    <property type="match status" value="1"/>
</dbReference>
<organism evidence="11 12">
    <name type="scientific">Actinotalea soli</name>
    <dbReference type="NCBI Taxonomy" id="2819234"/>
    <lineage>
        <taxon>Bacteria</taxon>
        <taxon>Bacillati</taxon>
        <taxon>Actinomycetota</taxon>
        <taxon>Actinomycetes</taxon>
        <taxon>Micrococcales</taxon>
        <taxon>Cellulomonadaceae</taxon>
        <taxon>Actinotalea</taxon>
    </lineage>
</organism>
<evidence type="ECO:0000256" key="6">
    <source>
        <dbReference type="PIRSR" id="PIRSR000197-1"/>
    </source>
</evidence>
<dbReference type="Pfam" id="PF00171">
    <property type="entry name" value="Aldedh"/>
    <property type="match status" value="1"/>
</dbReference>
<proteinExistence type="inferred from homology"/>
<dbReference type="FunFam" id="3.40.309.10:FF:000005">
    <property type="entry name" value="1-pyrroline-5-carboxylate dehydrogenase 1"/>
    <property type="match status" value="1"/>
</dbReference>
<dbReference type="Proteomes" id="UP000664209">
    <property type="component" value="Unassembled WGS sequence"/>
</dbReference>
<comment type="caution">
    <text evidence="11">The sequence shown here is derived from an EMBL/GenBank/DDBJ whole genome shotgun (WGS) entry which is preliminary data.</text>
</comment>
<dbReference type="EMBL" id="JAGEMK010000001">
    <property type="protein sequence ID" value="MBO1750505.1"/>
    <property type="molecule type" value="Genomic_DNA"/>
</dbReference>
<dbReference type="GO" id="GO:0003700">
    <property type="term" value="F:DNA-binding transcription factor activity"/>
    <property type="evidence" value="ECO:0007669"/>
    <property type="project" value="InterPro"/>
</dbReference>
<evidence type="ECO:0000256" key="1">
    <source>
        <dbReference type="ARBA" id="ARBA00004786"/>
    </source>
</evidence>
<dbReference type="InterPro" id="IPR016160">
    <property type="entry name" value="Ald_DH_CS_CYS"/>
</dbReference>
<dbReference type="Pfam" id="PF01619">
    <property type="entry name" value="Pro_dh"/>
    <property type="match status" value="1"/>
</dbReference>
<keyword evidence="12" id="KW-1185">Reference proteome</keyword>
<dbReference type="InterPro" id="IPR050485">
    <property type="entry name" value="Proline_metab_enzyme"/>
</dbReference>
<evidence type="ECO:0000256" key="5">
    <source>
        <dbReference type="ARBA" id="ARBA00048142"/>
    </source>
</evidence>